<sequence length="1849" mass="201739">MIQHLLASSSCPLHPNKPRMNLTLLRVWDCFLLEGPKVLFRFSLAILHTHSKEIIMKSDTISVMRHLKACARISYDVDGLVRTAFKTLKPFPRRQDIVSKQTCYLNALKEKYRWRDMQRAALSERENSLNGLEGDAHTSSDFECCAVNRPGEVWVAYGEPPLTRICFVDCSQQTMTDTGIMLDERVTSMETAGQEIVLVGTMSWYIHAFSQSKREQAWEQRVHDAILSMQVYLEDDGTGNGFDNTLTSQRGERSCNSTSHINYRLFAGLADGTVAVLENISLSCSNYDLFYLPIGQSPVTCIKLLDNQLWCACGNTVSIIHASTLDPVDRFNVSANPYDAVLSLMPGLPGVWISVKGSSILELWDPATLSCKLLYDIRNGRYPNLRKEDDSYFNAARITSVLALDHSVWVGTGEGTLITFDVFAQAHKTPSDCSDYLNDAANFPIPSRGDDGSEWSFVPSRQDSESYTTLLEVEKKVRDLYAQTVSAESTETDGDNYKNSNINANSASDYYSNSSGICIDSAENVSTRTCYVVAGGGDVPTISNDKNACRKNVRPTSINVVCGEGSNRSTKAFGASIAGGGSSSNHLSNLNKRKNSDAEHDCKQNENSGKSETFCPPVKCSSQWPTSNGAFDDYRRTSIASGNTDASASSISTASVPYDSGFVQTTSCRSSESSGLATESISSFNTVSKQDTQANSEKPRPSLSSGQDGSLPAYNENTGNVEPYSNQSKLKKKAKSKKKASSASDTTSPPPHPDVYYLFRPDLPVEEKVKTDKTDKTGHHCDGFDENKNRRCFCGTVGLDPLAPDGISINGKGSKKEFLNIKDDNTVKEKSVLDQHKHIEGCSNASFDIQFAKESIDVEKAQSTFSVPNGVQNNHTSNGTCDLAVESGLEDENFEHLTHTSHHNNGRSASLDSTKTVGSDDVFHNNIDMINTLNGSESEKCSQDIEAKVNKKESIIDVIDVENVPNVTTITDELEGGKNSGEKNKNEIDNKLEATTACDVDQTLVINGNHNVVKESDEHELGENDQNDTSAIAVDSDSDKDDAKSPVFKVDITVKESLDRVSKDQKASSFSTVKALASRFEAAQMRVSPSRPILSSREKPQIKRTVSLGSSGSSSQSRLPSEHKMHHTLESVPCKSDNDSDMTSIEAMSHTQIINVCLNDPQNTESHTQGKVIEHENLSASATLKDAESNTKTDSKNKLDEDKITCNVVRAEQSLNPADHVKNTSTEAITTGKEIINHIHKKGSEKGQIRAGVSTKSCEKDGNNSKLIESMNKRQNNSKKQSQTVTNMGSNSIHIPNDNKTAPSKTKVMNHINKNNNNNNIKSKNLTSVKPEASTKVSLPQAKLTNPSVVAAQIDTTFYGDSDEDARVHEARVQSFKDSYKRLSANCLKIKSPDSECSSAWSTIECSEQSSKALSSSKESKISSRKDRSSKSPIKNGTLPTENGGSLSVRLTKKKKDETSSDSQTSPAASPRSTSTHFKPFIDRKSPKPAGTAVNTSNTPSSVAPNTSTSKSVARPLRKTKSTISSSTLPRNNTSTVPPATVGTTSSTCIMPSSSSTSSIATNSSDANRRGSDLSSIHDNFRSRDAGARWRLDYTNVHVDTTDLESLAMSSVSRDRREDREDAEEDSRRKLSCISSSSDIKNIRLSQFLKDTSETFTAQFGYAHEEEMKLVSSPSTSLKLSNFLSTPTMSGCGSLSWSSYDEISTPPGNTEEATEAKEKGEVKCFPRPSAYSHGCSGSTSRASTMELCYSTDLSLLSKNKISIKSVKGLVSTHLKGKPLVLSFAGSQSDDEAVLIWTREANETLWTNCPVFEYNPATKTSTLPSYMRTPLSRSNSSSISVSPRSRVLSN</sequence>
<protein>
    <submittedName>
        <fullName evidence="5">C-jun-amino-terminal kinase-interacting protein 3</fullName>
    </submittedName>
</protein>
<feature type="region of interest" description="Disordered" evidence="2">
    <location>
        <begin position="1015"/>
        <end position="1044"/>
    </location>
</feature>
<feature type="compositionally biased region" description="Polar residues" evidence="2">
    <location>
        <begin position="684"/>
        <end position="708"/>
    </location>
</feature>
<organism evidence="5 6">
    <name type="scientific">Plakobranchus ocellatus</name>
    <dbReference type="NCBI Taxonomy" id="259542"/>
    <lineage>
        <taxon>Eukaryota</taxon>
        <taxon>Metazoa</taxon>
        <taxon>Spiralia</taxon>
        <taxon>Lophotrochozoa</taxon>
        <taxon>Mollusca</taxon>
        <taxon>Gastropoda</taxon>
        <taxon>Heterobranchia</taxon>
        <taxon>Euthyneura</taxon>
        <taxon>Panpulmonata</taxon>
        <taxon>Sacoglossa</taxon>
        <taxon>Placobranchoidea</taxon>
        <taxon>Plakobranchidae</taxon>
        <taxon>Plakobranchus</taxon>
    </lineage>
</organism>
<dbReference type="GO" id="GO:0030036">
    <property type="term" value="P:actin cytoskeleton organization"/>
    <property type="evidence" value="ECO:0007669"/>
    <property type="project" value="TreeGrafter"/>
</dbReference>
<feature type="compositionally biased region" description="Polar residues" evidence="2">
    <location>
        <begin position="715"/>
        <end position="727"/>
    </location>
</feature>
<feature type="compositionally biased region" description="Low complexity" evidence="2">
    <location>
        <begin position="1408"/>
        <end position="1417"/>
    </location>
</feature>
<name>A0AAV3ZEL7_9GAST</name>
<dbReference type="GO" id="GO:0005085">
    <property type="term" value="F:guanyl-nucleotide exchange factor activity"/>
    <property type="evidence" value="ECO:0007669"/>
    <property type="project" value="UniProtKB-KW"/>
</dbReference>
<keyword evidence="1" id="KW-0344">Guanine-nucleotide releasing factor</keyword>
<dbReference type="InterPro" id="IPR000195">
    <property type="entry name" value="Rab-GAP-TBC_dom"/>
</dbReference>
<evidence type="ECO:0000256" key="2">
    <source>
        <dbReference type="SAM" id="MobiDB-lite"/>
    </source>
</evidence>
<dbReference type="Pfam" id="PF23748">
    <property type="entry name" value="Beta-prop_LRRK2"/>
    <property type="match status" value="1"/>
</dbReference>
<dbReference type="InterPro" id="IPR011047">
    <property type="entry name" value="Quinoprotein_ADH-like_sf"/>
</dbReference>
<evidence type="ECO:0000259" key="3">
    <source>
        <dbReference type="Pfam" id="PF00566"/>
    </source>
</evidence>
<evidence type="ECO:0000256" key="1">
    <source>
        <dbReference type="ARBA" id="ARBA00022658"/>
    </source>
</evidence>
<evidence type="ECO:0000259" key="4">
    <source>
        <dbReference type="Pfam" id="PF23748"/>
    </source>
</evidence>
<dbReference type="PANTHER" id="PTHR12877:SF15">
    <property type="entry name" value="RHO GUANINE NUCLEOTIDE EXCHANGE FACTOR 17"/>
    <property type="match status" value="1"/>
</dbReference>
<feature type="region of interest" description="Disordered" evidence="2">
    <location>
        <begin position="1408"/>
        <end position="1579"/>
    </location>
</feature>
<feature type="compositionally biased region" description="Low complexity" evidence="2">
    <location>
        <begin position="1107"/>
        <end position="1119"/>
    </location>
</feature>
<dbReference type="Gene3D" id="1.10.472.80">
    <property type="entry name" value="Ypt/Rab-GAP domain of gyp1p, domain 3"/>
    <property type="match status" value="1"/>
</dbReference>
<keyword evidence="5" id="KW-0418">Kinase</keyword>
<feature type="compositionally biased region" description="Polar residues" evidence="2">
    <location>
        <begin position="1522"/>
        <end position="1538"/>
    </location>
</feature>
<feature type="compositionally biased region" description="Low complexity" evidence="2">
    <location>
        <begin position="1544"/>
        <end position="1565"/>
    </location>
</feature>
<feature type="compositionally biased region" description="Basic and acidic residues" evidence="2">
    <location>
        <begin position="1120"/>
        <end position="1129"/>
    </location>
</feature>
<feature type="compositionally biased region" description="Basic residues" evidence="2">
    <location>
        <begin position="729"/>
        <end position="740"/>
    </location>
</feature>
<proteinExistence type="predicted"/>
<dbReference type="InterPro" id="IPR039919">
    <property type="entry name" value="ARHGEF10/ARHGEF17"/>
</dbReference>
<dbReference type="EMBL" id="BLXT01002301">
    <property type="protein sequence ID" value="GFN92902.1"/>
    <property type="molecule type" value="Genomic_DNA"/>
</dbReference>
<dbReference type="InterPro" id="IPR056602">
    <property type="entry name" value="Beta-prop_LRRK2"/>
</dbReference>
<reference evidence="5 6" key="1">
    <citation type="journal article" date="2021" name="Elife">
        <title>Chloroplast acquisition without the gene transfer in kleptoplastic sea slugs, Plakobranchus ocellatus.</title>
        <authorList>
            <person name="Maeda T."/>
            <person name="Takahashi S."/>
            <person name="Yoshida T."/>
            <person name="Shimamura S."/>
            <person name="Takaki Y."/>
            <person name="Nagai Y."/>
            <person name="Toyoda A."/>
            <person name="Suzuki Y."/>
            <person name="Arimoto A."/>
            <person name="Ishii H."/>
            <person name="Satoh N."/>
            <person name="Nishiyama T."/>
            <person name="Hasebe M."/>
            <person name="Maruyama T."/>
            <person name="Minagawa J."/>
            <person name="Obokata J."/>
            <person name="Shigenobu S."/>
        </authorList>
    </citation>
    <scope>NUCLEOTIDE SEQUENCE [LARGE SCALE GENOMIC DNA]</scope>
</reference>
<feature type="domain" description="LRRK2 beta-propeller" evidence="4">
    <location>
        <begin position="142"/>
        <end position="422"/>
    </location>
</feature>
<feature type="region of interest" description="Disordered" evidence="2">
    <location>
        <begin position="573"/>
        <end position="614"/>
    </location>
</feature>
<dbReference type="Proteomes" id="UP000735302">
    <property type="component" value="Unassembled WGS sequence"/>
</dbReference>
<dbReference type="SUPFAM" id="SSF47923">
    <property type="entry name" value="Ypt/Rab-GAP domain of gyp1p"/>
    <property type="match status" value="1"/>
</dbReference>
<feature type="compositionally biased region" description="Basic and acidic residues" evidence="2">
    <location>
        <begin position="1418"/>
        <end position="1430"/>
    </location>
</feature>
<feature type="region of interest" description="Disordered" evidence="2">
    <location>
        <begin position="684"/>
        <end position="758"/>
    </location>
</feature>
<feature type="region of interest" description="Disordered" evidence="2">
    <location>
        <begin position="1609"/>
        <end position="1630"/>
    </location>
</feature>
<dbReference type="SUPFAM" id="SSF50998">
    <property type="entry name" value="Quinoprotein alcohol dehydrogenase-like"/>
    <property type="match status" value="1"/>
</dbReference>
<dbReference type="Pfam" id="PF00566">
    <property type="entry name" value="RabGAP-TBC"/>
    <property type="match status" value="1"/>
</dbReference>
<feature type="compositionally biased region" description="Low complexity" evidence="2">
    <location>
        <begin position="1829"/>
        <end position="1849"/>
    </location>
</feature>
<feature type="compositionally biased region" description="Low complexity" evidence="2">
    <location>
        <begin position="1461"/>
        <end position="1476"/>
    </location>
</feature>
<dbReference type="InterPro" id="IPR035969">
    <property type="entry name" value="Rab-GAP_TBC_sf"/>
</dbReference>
<dbReference type="PANTHER" id="PTHR12877">
    <property type="entry name" value="RHO GUANINE NUCLEOTIDE EXCHANGE FACTOR"/>
    <property type="match status" value="1"/>
</dbReference>
<gene>
    <name evidence="5" type="ORF">PoB_001940800</name>
</gene>
<feature type="region of interest" description="Disordered" evidence="2">
    <location>
        <begin position="1088"/>
        <end position="1139"/>
    </location>
</feature>
<keyword evidence="6" id="KW-1185">Reference proteome</keyword>
<keyword evidence="5" id="KW-0808">Transferase</keyword>
<evidence type="ECO:0000313" key="5">
    <source>
        <dbReference type="EMBL" id="GFN92902.1"/>
    </source>
</evidence>
<evidence type="ECO:0000313" key="6">
    <source>
        <dbReference type="Proteomes" id="UP000735302"/>
    </source>
</evidence>
<feature type="domain" description="Rab-GAP TBC" evidence="3">
    <location>
        <begin position="23"/>
        <end position="55"/>
    </location>
</feature>
<feature type="region of interest" description="Disordered" evidence="2">
    <location>
        <begin position="1242"/>
        <end position="1303"/>
    </location>
</feature>
<feature type="compositionally biased region" description="Polar residues" evidence="2">
    <location>
        <begin position="1273"/>
        <end position="1303"/>
    </location>
</feature>
<feature type="region of interest" description="Disordered" evidence="2">
    <location>
        <begin position="1822"/>
        <end position="1849"/>
    </location>
</feature>
<accession>A0AAV3ZEL7</accession>
<feature type="compositionally biased region" description="Basic and acidic residues" evidence="2">
    <location>
        <begin position="594"/>
        <end position="604"/>
    </location>
</feature>
<comment type="caution">
    <text evidence="5">The sequence shown here is derived from an EMBL/GenBank/DDBJ whole genome shotgun (WGS) entry which is preliminary data.</text>
</comment>
<dbReference type="GO" id="GO:0016301">
    <property type="term" value="F:kinase activity"/>
    <property type="evidence" value="ECO:0007669"/>
    <property type="project" value="UniProtKB-KW"/>
</dbReference>
<feature type="compositionally biased region" description="Polar residues" evidence="2">
    <location>
        <begin position="1493"/>
        <end position="1512"/>
    </location>
</feature>